<sequence length="71" mass="7403">MSVIDPAVSVRLGAAGARRLVGLLAEVALLLEHPGPVGLSDEQADVLGQGTDRDELASWTRALAAELRSQL</sequence>
<dbReference type="RefSeq" id="WP_053787166.1">
    <property type="nucleotide sequence ID" value="NZ_CP165727.1"/>
</dbReference>
<reference evidence="1" key="1">
    <citation type="submission" date="2024-08" db="EMBL/GenBank/DDBJ databases">
        <authorList>
            <person name="Yu S.T."/>
        </authorList>
    </citation>
    <scope>NUCLEOTIDE SEQUENCE</scope>
    <source>
        <strain evidence="1">R33</strain>
    </source>
</reference>
<gene>
    <name evidence="1" type="ORF">AB5J51_34295</name>
</gene>
<protein>
    <submittedName>
        <fullName evidence="1">Uncharacterized protein</fullName>
    </submittedName>
</protein>
<dbReference type="EMBL" id="CP165727">
    <property type="protein sequence ID" value="XDV67638.1"/>
    <property type="molecule type" value="Genomic_DNA"/>
</dbReference>
<proteinExistence type="predicted"/>
<dbReference type="AlphaFoldDB" id="A0AB39YCC1"/>
<evidence type="ECO:0000313" key="1">
    <source>
        <dbReference type="EMBL" id="XDV67638.1"/>
    </source>
</evidence>
<accession>A0AB39YCC1</accession>
<organism evidence="1">
    <name type="scientific">Streptomyces sp. R33</name>
    <dbReference type="NCBI Taxonomy" id="3238629"/>
    <lineage>
        <taxon>Bacteria</taxon>
        <taxon>Bacillati</taxon>
        <taxon>Actinomycetota</taxon>
        <taxon>Actinomycetes</taxon>
        <taxon>Kitasatosporales</taxon>
        <taxon>Streptomycetaceae</taxon>
        <taxon>Streptomyces</taxon>
    </lineage>
</organism>
<name>A0AB39YCC1_9ACTN</name>